<organism evidence="3">
    <name type="scientific">Attheya septentrionalis</name>
    <dbReference type="NCBI Taxonomy" id="420275"/>
    <lineage>
        <taxon>Eukaryota</taxon>
        <taxon>Sar</taxon>
        <taxon>Stramenopiles</taxon>
        <taxon>Ochrophyta</taxon>
        <taxon>Bacillariophyta</taxon>
        <taxon>Coscinodiscophyceae</taxon>
        <taxon>Chaetocerotophycidae</taxon>
        <taxon>Chaetocerotales</taxon>
        <taxon>Attheyaceae</taxon>
        <taxon>Attheya</taxon>
    </lineage>
</organism>
<evidence type="ECO:0000313" key="3">
    <source>
        <dbReference type="EMBL" id="CAD9819703.1"/>
    </source>
</evidence>
<gene>
    <name evidence="3" type="ORF">ASEP1449_LOCUS11536</name>
</gene>
<dbReference type="PANTHER" id="PTHR33975">
    <property type="entry name" value="MYELIN-ASSOCIATED OLIGODENDROCYTE BASIC PROTEIN"/>
    <property type="match status" value="1"/>
</dbReference>
<accession>A0A7S2UJC4</accession>
<dbReference type="InterPro" id="IPR010903">
    <property type="entry name" value="DUF1517"/>
</dbReference>
<dbReference type="EMBL" id="HBHQ01017240">
    <property type="protein sequence ID" value="CAD9819703.1"/>
    <property type="molecule type" value="Transcribed_RNA"/>
</dbReference>
<protein>
    <submittedName>
        <fullName evidence="3">Uncharacterized protein</fullName>
    </submittedName>
</protein>
<feature type="chain" id="PRO_5030726963" evidence="2">
    <location>
        <begin position="24"/>
        <end position="470"/>
    </location>
</feature>
<evidence type="ECO:0000256" key="1">
    <source>
        <dbReference type="SAM" id="MobiDB-lite"/>
    </source>
</evidence>
<dbReference type="InterPro" id="IPR053023">
    <property type="entry name" value="FLAP_modulator"/>
</dbReference>
<name>A0A7S2UJC4_9STRA</name>
<sequence length="470" mass="50158">MFSKNRRSNIVLLACLGCNGANAFSVSPVFTKGLSSQLILPQKPFLPPISTKTLPVAQLTPPRKYKHNPGLLMGFGPQQEQEHASDTVSQMDANETSGEISLFKEKEKNVLKDVDKNVHPITAFIAAICVFAAILFGWPNTATAVQSGGRMGGSFSAPSSRSSGSSRSYGGGGGGGRYSRSNTVHSYSRPSVVVTPGISPYYGSPFGSPFGFFGRGYGYGYGSPGVVAVSRGPSIFDVIVFGVVGFVLFNAFTATTGSGSSTWDTTTSTSSALGDGMSVVKLSIALDVSNRDDPSSILNVLSRLANTAKTDSRVGIQNLTSQVALELLRKKQSIVAGSSSYSHFRDFSKAQREFNNLSVRERGKFERETVSKYGGVDYSAQSRADRGGALTPKATAAVVTLVLAIQGDSTKIPTRINSIRDIESALSQIASDVKVDDCLQSAEILWTPEERTETLTQREVFADYPDLRSI</sequence>
<feature type="compositionally biased region" description="Low complexity" evidence="1">
    <location>
        <begin position="153"/>
        <end position="168"/>
    </location>
</feature>
<reference evidence="3" key="1">
    <citation type="submission" date="2021-01" db="EMBL/GenBank/DDBJ databases">
        <authorList>
            <person name="Corre E."/>
            <person name="Pelletier E."/>
            <person name="Niang G."/>
            <person name="Scheremetjew M."/>
            <person name="Finn R."/>
            <person name="Kale V."/>
            <person name="Holt S."/>
            <person name="Cochrane G."/>
            <person name="Meng A."/>
            <person name="Brown T."/>
            <person name="Cohen L."/>
        </authorList>
    </citation>
    <scope>NUCLEOTIDE SEQUENCE</scope>
    <source>
        <strain evidence="3">CCMP2084</strain>
    </source>
</reference>
<dbReference type="Pfam" id="PF07466">
    <property type="entry name" value="DUF1517"/>
    <property type="match status" value="1"/>
</dbReference>
<feature type="region of interest" description="Disordered" evidence="1">
    <location>
        <begin position="149"/>
        <end position="183"/>
    </location>
</feature>
<feature type="signal peptide" evidence="2">
    <location>
        <begin position="1"/>
        <end position="23"/>
    </location>
</feature>
<proteinExistence type="predicted"/>
<evidence type="ECO:0000256" key="2">
    <source>
        <dbReference type="SAM" id="SignalP"/>
    </source>
</evidence>
<keyword evidence="2" id="KW-0732">Signal</keyword>
<dbReference type="AlphaFoldDB" id="A0A7S2UJC4"/>
<dbReference type="PANTHER" id="PTHR33975:SF2">
    <property type="entry name" value="MYELIN-ASSOCIATED OLIGODENDROCYTE BASIC PROTEIN"/>
    <property type="match status" value="1"/>
</dbReference>